<dbReference type="OrthoDB" id="2031562at2"/>
<evidence type="ECO:0000259" key="1">
    <source>
        <dbReference type="Pfam" id="PF07179"/>
    </source>
</evidence>
<organism evidence="2 3">
    <name type="scientific">Lachnobacterium bovis DSM 14045</name>
    <dbReference type="NCBI Taxonomy" id="1122142"/>
    <lineage>
        <taxon>Bacteria</taxon>
        <taxon>Bacillati</taxon>
        <taxon>Bacillota</taxon>
        <taxon>Clostridia</taxon>
        <taxon>Lachnospirales</taxon>
        <taxon>Lachnospiraceae</taxon>
        <taxon>Lachnobacterium</taxon>
    </lineage>
</organism>
<dbReference type="Pfam" id="PF07179">
    <property type="entry name" value="SseB"/>
    <property type="match status" value="1"/>
</dbReference>
<protein>
    <submittedName>
        <fullName evidence="2">SseB protein N-terminal domain-containing protein</fullName>
    </submittedName>
</protein>
<dbReference type="EMBL" id="FNPG01000019">
    <property type="protein sequence ID" value="SDY49463.1"/>
    <property type="molecule type" value="Genomic_DNA"/>
</dbReference>
<gene>
    <name evidence="2" type="ORF">SAMN02910414_01686</name>
</gene>
<dbReference type="InterPro" id="IPR009839">
    <property type="entry name" value="SseB_N"/>
</dbReference>
<dbReference type="Proteomes" id="UP000183918">
    <property type="component" value="Unassembled WGS sequence"/>
</dbReference>
<dbReference type="RefSeq" id="WP_074718012.1">
    <property type="nucleotide sequence ID" value="NZ_FNPG01000019.1"/>
</dbReference>
<dbReference type="STRING" id="1122142.SAMN02910414_01686"/>
<accession>A0A1H3KBI4</accession>
<evidence type="ECO:0000313" key="3">
    <source>
        <dbReference type="Proteomes" id="UP000183918"/>
    </source>
</evidence>
<feature type="domain" description="SseB protein N-terminal" evidence="1">
    <location>
        <begin position="26"/>
        <end position="125"/>
    </location>
</feature>
<dbReference type="AlphaFoldDB" id="A0A1H3KBI4"/>
<keyword evidence="3" id="KW-1185">Reference proteome</keyword>
<sequence length="309" mass="35978">MENKNKENEEIDVEMTIEIENKELGELIVEYNENKDAQNLTALVNHIINCRVLVPAMMNDDKSPAPAFIQNDDGELYMPIYTSAKHIPQEPASPLIINMPFMAVVEMAVTPDFNVEGVFINAFTDSLIFKLPLLQKIYNVEKDKTQGVIPLDQLTDEQYHIWSRKQVEFTLLPKKLFEEGEKFITELSDGKEEYMDKLYEEFYQEKRMYPYLEEEFSVMTMNISEDISIVRVDFPERYMEVPSCYRVYLVWDKQKDEGKYYTIEKTMNDSIRLLGEVIPEISHVSHGEAPNDGNELQTIIDLVEDEVIA</sequence>
<reference evidence="2 3" key="1">
    <citation type="submission" date="2016-10" db="EMBL/GenBank/DDBJ databases">
        <authorList>
            <person name="de Groot N.N."/>
        </authorList>
    </citation>
    <scope>NUCLEOTIDE SEQUENCE [LARGE SCALE GENOMIC DNA]</scope>
    <source>
        <strain evidence="2 3">DSM 14045</strain>
    </source>
</reference>
<name>A0A1H3KBI4_9FIRM</name>
<evidence type="ECO:0000313" key="2">
    <source>
        <dbReference type="EMBL" id="SDY49463.1"/>
    </source>
</evidence>
<proteinExistence type="predicted"/>